<keyword evidence="2" id="KW-1185">Reference proteome</keyword>
<proteinExistence type="predicted"/>
<accession>A0ABW0R9T8</accession>
<reference evidence="2" key="1">
    <citation type="journal article" date="2019" name="Int. J. Syst. Evol. Microbiol.">
        <title>The Global Catalogue of Microorganisms (GCM) 10K type strain sequencing project: providing services to taxonomists for standard genome sequencing and annotation.</title>
        <authorList>
            <consortium name="The Broad Institute Genomics Platform"/>
            <consortium name="The Broad Institute Genome Sequencing Center for Infectious Disease"/>
            <person name="Wu L."/>
            <person name="Ma J."/>
        </authorList>
    </citation>
    <scope>NUCLEOTIDE SEQUENCE [LARGE SCALE GENOMIC DNA]</scope>
    <source>
        <strain evidence="2">CCUG 56331</strain>
    </source>
</reference>
<dbReference type="Gene3D" id="3.40.50.150">
    <property type="entry name" value="Vaccinia Virus protein VP39"/>
    <property type="match status" value="1"/>
</dbReference>
<dbReference type="RefSeq" id="WP_390309232.1">
    <property type="nucleotide sequence ID" value="NZ_JBHSNQ010000058.1"/>
</dbReference>
<sequence length="152" mass="17919">MAKILDACCGSKMFWFDKENEDVLYMDNRRLSTTLCDGRALNINPDIIADFRNMPFEDNSFYLVVFDPPHLIKVGENSWLAKKYGKLDENWRDDLAKGFKECMRVLKPNGTLIFKWNEEQIPLKEVLKCFDKKPLFGNKRSKTHWLVFMKLS</sequence>
<protein>
    <submittedName>
        <fullName evidence="1">SAM-dependent methyltransferase</fullName>
    </submittedName>
</protein>
<keyword evidence="1" id="KW-0489">Methyltransferase</keyword>
<evidence type="ECO:0000313" key="2">
    <source>
        <dbReference type="Proteomes" id="UP001595978"/>
    </source>
</evidence>
<gene>
    <name evidence="1" type="ORF">ACFPOH_07175</name>
</gene>
<dbReference type="GO" id="GO:0032259">
    <property type="term" value="P:methylation"/>
    <property type="evidence" value="ECO:0007669"/>
    <property type="project" value="UniProtKB-KW"/>
</dbReference>
<name>A0ABW0R9T8_9BACL</name>
<dbReference type="GO" id="GO:0008168">
    <property type="term" value="F:methyltransferase activity"/>
    <property type="evidence" value="ECO:0007669"/>
    <property type="project" value="UniProtKB-KW"/>
</dbReference>
<dbReference type="SUPFAM" id="SSF53335">
    <property type="entry name" value="S-adenosyl-L-methionine-dependent methyltransferases"/>
    <property type="match status" value="1"/>
</dbReference>
<dbReference type="Proteomes" id="UP001595978">
    <property type="component" value="Unassembled WGS sequence"/>
</dbReference>
<dbReference type="InterPro" id="IPR029063">
    <property type="entry name" value="SAM-dependent_MTases_sf"/>
</dbReference>
<evidence type="ECO:0000313" key="1">
    <source>
        <dbReference type="EMBL" id="MFC5541544.1"/>
    </source>
</evidence>
<keyword evidence="1" id="KW-0808">Transferase</keyword>
<comment type="caution">
    <text evidence="1">The sequence shown here is derived from an EMBL/GenBank/DDBJ whole genome shotgun (WGS) entry which is preliminary data.</text>
</comment>
<organism evidence="1 2">
    <name type="scientific">Ureibacillus suwonensis</name>
    <dbReference type="NCBI Taxonomy" id="313007"/>
    <lineage>
        <taxon>Bacteria</taxon>
        <taxon>Bacillati</taxon>
        <taxon>Bacillota</taxon>
        <taxon>Bacilli</taxon>
        <taxon>Bacillales</taxon>
        <taxon>Caryophanaceae</taxon>
        <taxon>Ureibacillus</taxon>
    </lineage>
</organism>
<dbReference type="EMBL" id="JBHSNQ010000058">
    <property type="protein sequence ID" value="MFC5541544.1"/>
    <property type="molecule type" value="Genomic_DNA"/>
</dbReference>